<sequence length="343" mass="35346">MKKAKVLVAVMMAVVMGLSMVACGGSSSSTSTAASTASTSEPADSVGTESGDAEYAVILKVLSSQFWQSMRDGIQAKADELGIKVDIYAANTEDDVEGQVTLLENAISKGYKAIGVAPISNVNLNNAIADATEKGIKIVNIDEKVDMEALAELGGACTAYVATDNVGVGRMGAEYLIEQIGGEGEVAIVEGKAGAVSGENRRDGAKAAFEEAGLTIVESQPADWDRTKAYDLATNYITAHPDLKAIYCCNDTMAMGVQEAVEASGKDIKVCGTDGNDDAIQSVADGKLCATVAQDPAAVGAKGLELMVQAVEEDLPMEPGAEVPTTGIDAILITADNAADYLT</sequence>
<evidence type="ECO:0000259" key="5">
    <source>
        <dbReference type="Pfam" id="PF13407"/>
    </source>
</evidence>
<dbReference type="InterPro" id="IPR028082">
    <property type="entry name" value="Peripla_BP_I"/>
</dbReference>
<dbReference type="Gene3D" id="3.40.50.2300">
    <property type="match status" value="2"/>
</dbReference>
<evidence type="ECO:0000313" key="7">
    <source>
        <dbReference type="Proteomes" id="UP001477672"/>
    </source>
</evidence>
<feature type="chain" id="PRO_5047497361" evidence="4">
    <location>
        <begin position="25"/>
        <end position="343"/>
    </location>
</feature>
<dbReference type="SUPFAM" id="SSF53822">
    <property type="entry name" value="Periplasmic binding protein-like I"/>
    <property type="match status" value="1"/>
</dbReference>
<reference evidence="6 7" key="1">
    <citation type="submission" date="2024-03" db="EMBL/GenBank/DDBJ databases">
        <title>Human intestinal bacterial collection.</title>
        <authorList>
            <person name="Pauvert C."/>
            <person name="Hitch T.C.A."/>
            <person name="Clavel T."/>
        </authorList>
    </citation>
    <scope>NUCLEOTIDE SEQUENCE [LARGE SCALE GENOMIC DNA]</scope>
    <source>
        <strain evidence="6 7">CLA-JM-H11</strain>
    </source>
</reference>
<dbReference type="CDD" id="cd06320">
    <property type="entry name" value="PBP1_allose_binding"/>
    <property type="match status" value="1"/>
</dbReference>
<evidence type="ECO:0000256" key="2">
    <source>
        <dbReference type="ARBA" id="ARBA00007639"/>
    </source>
</evidence>
<evidence type="ECO:0000313" key="6">
    <source>
        <dbReference type="EMBL" id="MEQ2519483.1"/>
    </source>
</evidence>
<proteinExistence type="inferred from homology"/>
<protein>
    <submittedName>
        <fullName evidence="6">D-allose transporter substrate-binding protein</fullName>
    </submittedName>
</protein>
<evidence type="ECO:0000256" key="3">
    <source>
        <dbReference type="ARBA" id="ARBA00022729"/>
    </source>
</evidence>
<dbReference type="PANTHER" id="PTHR46847:SF1">
    <property type="entry name" value="D-ALLOSE-BINDING PERIPLASMIC PROTEIN-RELATED"/>
    <property type="match status" value="1"/>
</dbReference>
<keyword evidence="3 4" id="KW-0732">Signal</keyword>
<accession>A0ABV1GCB8</accession>
<keyword evidence="7" id="KW-1185">Reference proteome</keyword>
<organism evidence="6 7">
    <name type="scientific">Ruthenibacterium intestinale</name>
    <dbReference type="NCBI Taxonomy" id="3133163"/>
    <lineage>
        <taxon>Bacteria</taxon>
        <taxon>Bacillati</taxon>
        <taxon>Bacillota</taxon>
        <taxon>Clostridia</taxon>
        <taxon>Eubacteriales</taxon>
        <taxon>Oscillospiraceae</taxon>
        <taxon>Ruthenibacterium</taxon>
    </lineage>
</organism>
<dbReference type="EMBL" id="JBBMFA010000056">
    <property type="protein sequence ID" value="MEQ2519483.1"/>
    <property type="molecule type" value="Genomic_DNA"/>
</dbReference>
<comment type="caution">
    <text evidence="6">The sequence shown here is derived from an EMBL/GenBank/DDBJ whole genome shotgun (WGS) entry which is preliminary data.</text>
</comment>
<dbReference type="PROSITE" id="PS51257">
    <property type="entry name" value="PROKAR_LIPOPROTEIN"/>
    <property type="match status" value="1"/>
</dbReference>
<gene>
    <name evidence="6" type="primary">alsB</name>
    <name evidence="6" type="ORF">WMO24_03385</name>
</gene>
<comment type="subcellular location">
    <subcellularLocation>
        <location evidence="1">Cell envelope</location>
    </subcellularLocation>
</comment>
<dbReference type="NCBIfam" id="NF007254">
    <property type="entry name" value="PRK09701.1"/>
    <property type="match status" value="1"/>
</dbReference>
<feature type="domain" description="Periplasmic binding protein" evidence="5">
    <location>
        <begin position="56"/>
        <end position="312"/>
    </location>
</feature>
<dbReference type="RefSeq" id="WP_349214927.1">
    <property type="nucleotide sequence ID" value="NZ_JBBMFA010000056.1"/>
</dbReference>
<comment type="similarity">
    <text evidence="2">Belongs to the bacterial solute-binding protein 2 family.</text>
</comment>
<feature type="signal peptide" evidence="4">
    <location>
        <begin position="1"/>
        <end position="24"/>
    </location>
</feature>
<evidence type="ECO:0000256" key="1">
    <source>
        <dbReference type="ARBA" id="ARBA00004196"/>
    </source>
</evidence>
<dbReference type="Pfam" id="PF13407">
    <property type="entry name" value="Peripla_BP_4"/>
    <property type="match status" value="1"/>
</dbReference>
<dbReference type="InterPro" id="IPR025997">
    <property type="entry name" value="SBP_2_dom"/>
</dbReference>
<dbReference type="Proteomes" id="UP001477672">
    <property type="component" value="Unassembled WGS sequence"/>
</dbReference>
<dbReference type="PANTHER" id="PTHR46847">
    <property type="entry name" value="D-ALLOSE-BINDING PERIPLASMIC PROTEIN-RELATED"/>
    <property type="match status" value="1"/>
</dbReference>
<name>A0ABV1GCB8_9FIRM</name>
<evidence type="ECO:0000256" key="4">
    <source>
        <dbReference type="SAM" id="SignalP"/>
    </source>
</evidence>